<dbReference type="RefSeq" id="WP_010853738.1">
    <property type="nucleotide sequence ID" value="NZ_AQHR01000048.1"/>
</dbReference>
<evidence type="ECO:0000256" key="4">
    <source>
        <dbReference type="ARBA" id="ARBA00022679"/>
    </source>
</evidence>
<proteinExistence type="inferred from homology"/>
<dbReference type="Gene3D" id="3.40.640.10">
    <property type="entry name" value="Type I PLP-dependent aspartate aminotransferase-like (Major domain)"/>
    <property type="match status" value="1"/>
</dbReference>
<comment type="caution">
    <text evidence="13">The sequence shown here is derived from an EMBL/GenBank/DDBJ whole genome shotgun (WGS) entry which is preliminary data.</text>
</comment>
<comment type="catalytic activity">
    <reaction evidence="10">
        <text>(sulfur carrier)-H + L-cysteine = (sulfur carrier)-SH + L-alanine</text>
        <dbReference type="Rhea" id="RHEA:43892"/>
        <dbReference type="Rhea" id="RHEA-COMP:14737"/>
        <dbReference type="Rhea" id="RHEA-COMP:14739"/>
        <dbReference type="ChEBI" id="CHEBI:29917"/>
        <dbReference type="ChEBI" id="CHEBI:35235"/>
        <dbReference type="ChEBI" id="CHEBI:57972"/>
        <dbReference type="ChEBI" id="CHEBI:64428"/>
        <dbReference type="EC" id="2.8.1.7"/>
    </reaction>
</comment>
<keyword evidence="14" id="KW-1185">Reference proteome</keyword>
<dbReference type="AlphaFoldDB" id="R7ZUQ9"/>
<feature type="domain" description="Aminotransferase class V" evidence="12">
    <location>
        <begin position="5"/>
        <end position="369"/>
    </location>
</feature>
<keyword evidence="9" id="KW-0411">Iron-sulfur</keyword>
<dbReference type="EMBL" id="AQHR01000048">
    <property type="protein sequence ID" value="EON77886.1"/>
    <property type="molecule type" value="Genomic_DNA"/>
</dbReference>
<reference evidence="13 14" key="1">
    <citation type="submission" date="2013-02" db="EMBL/GenBank/DDBJ databases">
        <title>A novel strain isolated from Lonar lake, Maharashtra, India.</title>
        <authorList>
            <person name="Singh A."/>
        </authorList>
    </citation>
    <scope>NUCLEOTIDE SEQUENCE [LARGE SCALE GENOMIC DNA]</scope>
    <source>
        <strain evidence="13 14">AK24</strain>
    </source>
</reference>
<dbReference type="GO" id="GO:0031071">
    <property type="term" value="F:cysteine desulfurase activity"/>
    <property type="evidence" value="ECO:0007669"/>
    <property type="project" value="UniProtKB-EC"/>
</dbReference>
<dbReference type="InterPro" id="IPR015422">
    <property type="entry name" value="PyrdxlP-dep_Trfase_small"/>
</dbReference>
<dbReference type="FunFam" id="3.40.640.10:FF:000003">
    <property type="entry name" value="Cysteine desulfurase IscS"/>
    <property type="match status" value="1"/>
</dbReference>
<dbReference type="EC" id="2.8.1.7" evidence="3"/>
<comment type="cofactor">
    <cofactor evidence="1 11">
        <name>pyridoxal 5'-phosphate</name>
        <dbReference type="ChEBI" id="CHEBI:597326"/>
    </cofactor>
</comment>
<evidence type="ECO:0000256" key="10">
    <source>
        <dbReference type="ARBA" id="ARBA00050776"/>
    </source>
</evidence>
<evidence type="ECO:0000313" key="13">
    <source>
        <dbReference type="EMBL" id="EON77886.1"/>
    </source>
</evidence>
<dbReference type="Gene3D" id="1.10.260.50">
    <property type="match status" value="1"/>
</dbReference>
<evidence type="ECO:0000256" key="5">
    <source>
        <dbReference type="ARBA" id="ARBA00022714"/>
    </source>
</evidence>
<dbReference type="PIRSF" id="PIRSF005572">
    <property type="entry name" value="NifS"/>
    <property type="match status" value="1"/>
</dbReference>
<dbReference type="OrthoDB" id="9804366at2"/>
<sequence length="387" mass="41785">MHLPIYLDHNATTPCDPEVLEAMMPYFQTQFGNASSKHHPYGWLAEEAVEQAREQVAQLIGAKPTEIIFTSGATEAINLAIRGFLLAKRSEDNRDHVITVSTEHSAVLDTIQSMETLGFRATYLPVEKDGIVPLDKVAEVFTSQTALLVVMAANNETGVLQPIQALGELAHQHNVAFLTDAVQAVGKIPLNLAPLPVDLAALSGHKIYGPKGVGALYVRKQRPPLRLQAQITGGGHELGLRSGTLNVPGIVGLGKACEIAAKNMPSESIRLARLRDWLESELLKLPGTQVNGSTTDRLPHVTNVSFEGVEGKHWLIALNQKISVSSGSACSSITERASHVLRAMGIPEEIGKASVRFALGRGTTEDDISSAIQHVTRTLTKLQQRPH</sequence>
<evidence type="ECO:0000256" key="11">
    <source>
        <dbReference type="RuleBase" id="RU004504"/>
    </source>
</evidence>
<protein>
    <recommendedName>
        <fullName evidence="3">cysteine desulfurase</fullName>
        <ecNumber evidence="3">2.8.1.7</ecNumber>
    </recommendedName>
</protein>
<evidence type="ECO:0000256" key="8">
    <source>
        <dbReference type="ARBA" id="ARBA00023004"/>
    </source>
</evidence>
<evidence type="ECO:0000256" key="6">
    <source>
        <dbReference type="ARBA" id="ARBA00022723"/>
    </source>
</evidence>
<evidence type="ECO:0000313" key="14">
    <source>
        <dbReference type="Proteomes" id="UP000013909"/>
    </source>
</evidence>
<dbReference type="Pfam" id="PF00266">
    <property type="entry name" value="Aminotran_5"/>
    <property type="match status" value="1"/>
</dbReference>
<keyword evidence="6" id="KW-0479">Metal-binding</keyword>
<evidence type="ECO:0000256" key="9">
    <source>
        <dbReference type="ARBA" id="ARBA00023014"/>
    </source>
</evidence>
<evidence type="ECO:0000259" key="12">
    <source>
        <dbReference type="Pfam" id="PF00266"/>
    </source>
</evidence>
<dbReference type="PATRIC" id="fig|1288963.3.peg.1587"/>
<dbReference type="STRING" id="1232681.ADIS_1599"/>
<comment type="similarity">
    <text evidence="2">Belongs to the class-V pyridoxal-phosphate-dependent aminotransferase family. NifS/IscS subfamily.</text>
</comment>
<keyword evidence="5" id="KW-0001">2Fe-2S</keyword>
<name>R7ZUQ9_9BACT</name>
<gene>
    <name evidence="13" type="ORF">ADIS_1599</name>
</gene>
<accession>R7ZUQ9</accession>
<dbReference type="GO" id="GO:0051537">
    <property type="term" value="F:2 iron, 2 sulfur cluster binding"/>
    <property type="evidence" value="ECO:0007669"/>
    <property type="project" value="UniProtKB-KW"/>
</dbReference>
<dbReference type="InterPro" id="IPR015421">
    <property type="entry name" value="PyrdxlP-dep_Trfase_major"/>
</dbReference>
<evidence type="ECO:0000256" key="3">
    <source>
        <dbReference type="ARBA" id="ARBA00012239"/>
    </source>
</evidence>
<keyword evidence="7" id="KW-0663">Pyridoxal phosphate</keyword>
<evidence type="ECO:0000256" key="2">
    <source>
        <dbReference type="ARBA" id="ARBA00006490"/>
    </source>
</evidence>
<dbReference type="SUPFAM" id="SSF53383">
    <property type="entry name" value="PLP-dependent transferases"/>
    <property type="match status" value="1"/>
</dbReference>
<dbReference type="InterPro" id="IPR000192">
    <property type="entry name" value="Aminotrans_V_dom"/>
</dbReference>
<dbReference type="InterPro" id="IPR015424">
    <property type="entry name" value="PyrdxlP-dep_Trfase"/>
</dbReference>
<dbReference type="PANTHER" id="PTHR11601:SF34">
    <property type="entry name" value="CYSTEINE DESULFURASE"/>
    <property type="match status" value="1"/>
</dbReference>
<evidence type="ECO:0000256" key="1">
    <source>
        <dbReference type="ARBA" id="ARBA00001933"/>
    </source>
</evidence>
<dbReference type="Proteomes" id="UP000013909">
    <property type="component" value="Unassembled WGS sequence"/>
</dbReference>
<keyword evidence="4 13" id="KW-0808">Transferase</keyword>
<keyword evidence="8" id="KW-0408">Iron</keyword>
<dbReference type="PROSITE" id="PS00595">
    <property type="entry name" value="AA_TRANSFER_CLASS_5"/>
    <property type="match status" value="1"/>
</dbReference>
<dbReference type="InterPro" id="IPR020578">
    <property type="entry name" value="Aminotrans_V_PyrdxlP_BS"/>
</dbReference>
<organism evidence="13 14">
    <name type="scientific">Lunatimonas lonarensis</name>
    <dbReference type="NCBI Taxonomy" id="1232681"/>
    <lineage>
        <taxon>Bacteria</taxon>
        <taxon>Pseudomonadati</taxon>
        <taxon>Bacteroidota</taxon>
        <taxon>Cytophagia</taxon>
        <taxon>Cytophagales</taxon>
        <taxon>Cyclobacteriaceae</taxon>
    </lineage>
</organism>
<dbReference type="Gene3D" id="3.90.1150.10">
    <property type="entry name" value="Aspartate Aminotransferase, domain 1"/>
    <property type="match status" value="1"/>
</dbReference>
<dbReference type="PANTHER" id="PTHR11601">
    <property type="entry name" value="CYSTEINE DESULFURYLASE FAMILY MEMBER"/>
    <property type="match status" value="1"/>
</dbReference>
<evidence type="ECO:0000256" key="7">
    <source>
        <dbReference type="ARBA" id="ARBA00022898"/>
    </source>
</evidence>
<dbReference type="GO" id="GO:0046872">
    <property type="term" value="F:metal ion binding"/>
    <property type="evidence" value="ECO:0007669"/>
    <property type="project" value="UniProtKB-KW"/>
</dbReference>
<dbReference type="InterPro" id="IPR016454">
    <property type="entry name" value="Cysteine_dSase"/>
</dbReference>